<dbReference type="GO" id="GO:0007172">
    <property type="term" value="P:signal complex assembly"/>
    <property type="evidence" value="ECO:0007669"/>
    <property type="project" value="InterPro"/>
</dbReference>
<evidence type="ECO:0000259" key="22">
    <source>
        <dbReference type="PROSITE" id="PS50057"/>
    </source>
</evidence>
<dbReference type="PRINTS" id="PR00109">
    <property type="entry name" value="TYRKINASE"/>
</dbReference>
<dbReference type="FunFam" id="3.30.200.20:FF:000194">
    <property type="entry name" value="protein-tyrosine kinase 2-beta isoform X1"/>
    <property type="match status" value="1"/>
</dbReference>
<dbReference type="Proteomes" id="UP000472277">
    <property type="component" value="Chromosome 35"/>
</dbReference>
<evidence type="ECO:0000313" key="23">
    <source>
        <dbReference type="Ensembl" id="ENSSTUP00000067725.1"/>
    </source>
</evidence>
<dbReference type="Gene3D" id="1.10.510.10">
    <property type="entry name" value="Transferase(Phosphotransferase) domain 1"/>
    <property type="match status" value="1"/>
</dbReference>
<dbReference type="InterPro" id="IPR049385">
    <property type="entry name" value="FAK1-like_FERM_C"/>
</dbReference>
<dbReference type="InterPro" id="IPR036137">
    <property type="entry name" value="Focal_adhe_kin_target_dom_sf"/>
</dbReference>
<dbReference type="InterPro" id="IPR011009">
    <property type="entry name" value="Kinase-like_dom_sf"/>
</dbReference>
<evidence type="ECO:0000256" key="15">
    <source>
        <dbReference type="ARBA" id="ARBA00023137"/>
    </source>
</evidence>
<dbReference type="FunFam" id="1.20.120.330:FF:000007">
    <property type="entry name" value="protein-tyrosine kinase 2-beta isoform X1"/>
    <property type="match status" value="1"/>
</dbReference>
<dbReference type="InterPro" id="IPR000299">
    <property type="entry name" value="FERM_domain"/>
</dbReference>
<feature type="domain" description="Protein kinase" evidence="21">
    <location>
        <begin position="417"/>
        <end position="677"/>
    </location>
</feature>
<dbReference type="SMART" id="SM00295">
    <property type="entry name" value="B41"/>
    <property type="match status" value="1"/>
</dbReference>
<keyword evidence="6" id="KW-1003">Cell membrane</keyword>
<evidence type="ECO:0000256" key="20">
    <source>
        <dbReference type="SAM" id="MobiDB-lite"/>
    </source>
</evidence>
<organism evidence="23 24">
    <name type="scientific">Salmo trutta</name>
    <name type="common">Brown trout</name>
    <dbReference type="NCBI Taxonomy" id="8032"/>
    <lineage>
        <taxon>Eukaryota</taxon>
        <taxon>Metazoa</taxon>
        <taxon>Chordata</taxon>
        <taxon>Craniata</taxon>
        <taxon>Vertebrata</taxon>
        <taxon>Euteleostomi</taxon>
        <taxon>Actinopterygii</taxon>
        <taxon>Neopterygii</taxon>
        <taxon>Teleostei</taxon>
        <taxon>Protacanthopterygii</taxon>
        <taxon>Salmoniformes</taxon>
        <taxon>Salmonidae</taxon>
        <taxon>Salmoninae</taxon>
        <taxon>Salmo</taxon>
    </lineage>
</organism>
<evidence type="ECO:0000256" key="11">
    <source>
        <dbReference type="ARBA" id="ARBA00022777"/>
    </source>
</evidence>
<comment type="catalytic activity">
    <reaction evidence="17">
        <text>L-tyrosyl-[protein] + ATP = O-phospho-L-tyrosyl-[protein] + ADP + H(+)</text>
        <dbReference type="Rhea" id="RHEA:10596"/>
        <dbReference type="Rhea" id="RHEA-COMP:10136"/>
        <dbReference type="Rhea" id="RHEA-COMP:20101"/>
        <dbReference type="ChEBI" id="CHEBI:15378"/>
        <dbReference type="ChEBI" id="CHEBI:30616"/>
        <dbReference type="ChEBI" id="CHEBI:46858"/>
        <dbReference type="ChEBI" id="CHEBI:61978"/>
        <dbReference type="ChEBI" id="CHEBI:456216"/>
        <dbReference type="EC" id="2.7.10.2"/>
    </reaction>
</comment>
<dbReference type="Pfam" id="PF18038">
    <property type="entry name" value="FERM_N_2"/>
    <property type="match status" value="1"/>
</dbReference>
<dbReference type="SUPFAM" id="SSF56112">
    <property type="entry name" value="Protein kinase-like (PK-like)"/>
    <property type="match status" value="1"/>
</dbReference>
<dbReference type="InterPro" id="IPR029071">
    <property type="entry name" value="Ubiquitin-like_domsf"/>
</dbReference>
<feature type="binding site" evidence="19">
    <location>
        <position position="449"/>
    </location>
    <ligand>
        <name>ATP</name>
        <dbReference type="ChEBI" id="CHEBI:30616"/>
    </ligand>
</feature>
<dbReference type="InParanoid" id="A0A674B8G2"/>
<dbReference type="SUPFAM" id="SSF68993">
    <property type="entry name" value="FAT domain of focal adhesion kinase"/>
    <property type="match status" value="1"/>
</dbReference>
<dbReference type="GeneTree" id="ENSGT00940000157269"/>
<feature type="domain" description="FERM" evidence="22">
    <location>
        <begin position="38"/>
        <end position="357"/>
    </location>
</feature>
<dbReference type="PROSITE" id="PS50011">
    <property type="entry name" value="PROTEIN_KINASE_DOM"/>
    <property type="match status" value="1"/>
</dbReference>
<dbReference type="Pfam" id="PF21477">
    <property type="entry name" value="FERM_C_FAK1"/>
    <property type="match status" value="1"/>
</dbReference>
<feature type="region of interest" description="Disordered" evidence="20">
    <location>
        <begin position="1"/>
        <end position="32"/>
    </location>
</feature>
<dbReference type="GO" id="GO:0008284">
    <property type="term" value="P:positive regulation of cell population proliferation"/>
    <property type="evidence" value="ECO:0007669"/>
    <property type="project" value="UniProtKB-ARBA"/>
</dbReference>
<keyword evidence="10 19" id="KW-0547">Nucleotide-binding</keyword>
<gene>
    <name evidence="23" type="primary">PTK2B</name>
    <name evidence="23" type="synonym">LOC115175167</name>
</gene>
<dbReference type="FunFam" id="2.30.29.30:FF:000058">
    <property type="entry name" value="focal adhesion kinase 1 isoform X1"/>
    <property type="match status" value="1"/>
</dbReference>
<dbReference type="GO" id="GO:0004715">
    <property type="term" value="F:non-membrane spanning protein tyrosine kinase activity"/>
    <property type="evidence" value="ECO:0007669"/>
    <property type="project" value="UniProtKB-EC"/>
</dbReference>
<dbReference type="GO" id="GO:0005925">
    <property type="term" value="C:focal adhesion"/>
    <property type="evidence" value="ECO:0007669"/>
    <property type="project" value="UniProtKB-SubCell"/>
</dbReference>
<evidence type="ECO:0000256" key="13">
    <source>
        <dbReference type="ARBA" id="ARBA00022949"/>
    </source>
</evidence>
<dbReference type="SMART" id="SM00219">
    <property type="entry name" value="TyrKc"/>
    <property type="match status" value="1"/>
</dbReference>
<dbReference type="FunFam" id="3.10.20.90:FF:000080">
    <property type="entry name" value="protein-tyrosine kinase 2-beta isoform X1"/>
    <property type="match status" value="1"/>
</dbReference>
<evidence type="ECO:0000256" key="12">
    <source>
        <dbReference type="ARBA" id="ARBA00022840"/>
    </source>
</evidence>
<dbReference type="EC" id="2.7.10.2" evidence="5"/>
<evidence type="ECO:0000256" key="8">
    <source>
        <dbReference type="ARBA" id="ARBA00022553"/>
    </source>
</evidence>
<dbReference type="CDD" id="cd14473">
    <property type="entry name" value="FERM_B-lobe"/>
    <property type="match status" value="1"/>
</dbReference>
<dbReference type="InterPro" id="IPR005189">
    <property type="entry name" value="Focal_adhesion_kin_target_dom"/>
</dbReference>
<dbReference type="Gene3D" id="2.30.29.30">
    <property type="entry name" value="Pleckstrin-homology domain (PH domain)/Phosphotyrosine-binding domain (PTB)"/>
    <property type="match status" value="1"/>
</dbReference>
<proteinExistence type="inferred from homology"/>
<evidence type="ECO:0000256" key="10">
    <source>
        <dbReference type="ARBA" id="ARBA00022741"/>
    </source>
</evidence>
<comment type="subcellular location">
    <subcellularLocation>
        <location evidence="1">Cell junction</location>
        <location evidence="1">Focal adhesion</location>
    </subcellularLocation>
    <subcellularLocation>
        <location evidence="3">Cell membrane</location>
        <topology evidence="3">Peripheral membrane protein</topology>
        <orientation evidence="3">Cytoplasmic side</orientation>
    </subcellularLocation>
    <subcellularLocation>
        <location evidence="2">Cell projection</location>
    </subcellularLocation>
    <subcellularLocation>
        <location evidence="4">Cytoplasm</location>
    </subcellularLocation>
</comment>
<dbReference type="InterPro" id="IPR020635">
    <property type="entry name" value="Tyr_kinase_cat_dom"/>
</dbReference>
<dbReference type="CDD" id="cd13190">
    <property type="entry name" value="FERM_C_FAK1"/>
    <property type="match status" value="1"/>
</dbReference>
<dbReference type="PROSITE" id="PS50057">
    <property type="entry name" value="FERM_3"/>
    <property type="match status" value="1"/>
</dbReference>
<keyword evidence="8" id="KW-0597">Phosphoprotein</keyword>
<dbReference type="GO" id="GO:0005886">
    <property type="term" value="C:plasma membrane"/>
    <property type="evidence" value="ECO:0007669"/>
    <property type="project" value="UniProtKB-SubCell"/>
</dbReference>
<dbReference type="Pfam" id="PF03623">
    <property type="entry name" value="Focal_AT"/>
    <property type="match status" value="1"/>
</dbReference>
<evidence type="ECO:0000256" key="2">
    <source>
        <dbReference type="ARBA" id="ARBA00004316"/>
    </source>
</evidence>
<evidence type="ECO:0000256" key="16">
    <source>
        <dbReference type="ARBA" id="ARBA00023273"/>
    </source>
</evidence>
<dbReference type="GO" id="GO:0005524">
    <property type="term" value="F:ATP binding"/>
    <property type="evidence" value="ECO:0007669"/>
    <property type="project" value="UniProtKB-UniRule"/>
</dbReference>
<dbReference type="OrthoDB" id="9976756at2759"/>
<evidence type="ECO:0000256" key="6">
    <source>
        <dbReference type="ARBA" id="ARBA00022475"/>
    </source>
</evidence>
<evidence type="ECO:0000256" key="1">
    <source>
        <dbReference type="ARBA" id="ARBA00004246"/>
    </source>
</evidence>
<feature type="compositionally biased region" description="Low complexity" evidence="20">
    <location>
        <begin position="852"/>
        <end position="869"/>
    </location>
</feature>
<dbReference type="OMA" id="EIMSYGQ"/>
<evidence type="ECO:0000256" key="19">
    <source>
        <dbReference type="PROSITE-ProRule" id="PRU10141"/>
    </source>
</evidence>
<dbReference type="SUPFAM" id="SSF50729">
    <property type="entry name" value="PH domain-like"/>
    <property type="match status" value="1"/>
</dbReference>
<evidence type="ECO:0000256" key="3">
    <source>
        <dbReference type="ARBA" id="ARBA00004413"/>
    </source>
</evidence>
<dbReference type="Pfam" id="PF00373">
    <property type="entry name" value="FERM_M"/>
    <property type="match status" value="1"/>
</dbReference>
<dbReference type="Ensembl" id="ENSSTUT00000071816.1">
    <property type="protein sequence ID" value="ENSSTUP00000067725.1"/>
    <property type="gene ID" value="ENSSTUG00000029340.1"/>
</dbReference>
<dbReference type="AlphaFoldDB" id="A0A674B8G2"/>
<dbReference type="InterPro" id="IPR017441">
    <property type="entry name" value="Protein_kinase_ATP_BS"/>
</dbReference>
<keyword evidence="16" id="KW-0966">Cell projection</keyword>
<keyword evidence="15" id="KW-0829">Tyrosine-protein kinase</keyword>
<keyword evidence="9" id="KW-0808">Transferase</keyword>
<dbReference type="InterPro" id="IPR019748">
    <property type="entry name" value="FERM_central"/>
</dbReference>
<accession>A0A674B8G2</accession>
<dbReference type="SUPFAM" id="SSF54236">
    <property type="entry name" value="Ubiquitin-like"/>
    <property type="match status" value="1"/>
</dbReference>
<dbReference type="InterPro" id="IPR035963">
    <property type="entry name" value="FERM_2"/>
</dbReference>
<dbReference type="CDD" id="cd05056">
    <property type="entry name" value="PTKc_FAK"/>
    <property type="match status" value="1"/>
</dbReference>
<evidence type="ECO:0000256" key="14">
    <source>
        <dbReference type="ARBA" id="ARBA00023136"/>
    </source>
</evidence>
<evidence type="ECO:0000256" key="7">
    <source>
        <dbReference type="ARBA" id="ARBA00022490"/>
    </source>
</evidence>
<keyword evidence="12 19" id="KW-0067">ATP-binding</keyword>
<dbReference type="SUPFAM" id="SSF47031">
    <property type="entry name" value="Second domain of FERM"/>
    <property type="match status" value="1"/>
</dbReference>
<keyword evidence="24" id="KW-1185">Reference proteome</keyword>
<dbReference type="InterPro" id="IPR041390">
    <property type="entry name" value="FADK_N"/>
</dbReference>
<sequence length="1010" mass="115289">MYEVMQGDTTTLSWRLPSPGHNDGPQQSPFSGEGGPTKILKVCFSTNNTLGKNFKLVKCDSSWKIRAIVQSILTSGRLGPNIQYKGCYGLLLKHLKSDELHWLHPDLTVGEVEQRYESHHVEAEWRYDLRVRYIPVNFLEKFKEDSTTLLYFYQQVRSDYMQYHASKVSDGMALQLGCLEIRRFYKDMNAKGLEKKSNFELLEKDVGLNLFFPQELIDRMKSRPLRKLITQTFQQYSTLKEDECMVRFFKTLTEFINVDEEVYPCELVQGWSLSVELVIGARGIRQRTHKDSAPVCLADFKQIKSIKCSSQSDGKALLNLDIDGARQPLSINVTKFAMAENMVDLIDGYCRAEHATDESFIARPNKDANLRSSLPDLPTNQTENTGSFRYSMGSDIYAEIDERPKSVVKYGIDRHAIVLGRILGEGFFGEVYEGMYKKSNGERISVAVKTCKDCSPDVMEKFMSEAVIMKNLNHPHIVSLIGVIEENPVWIVMELYQYGELKNYLTENKNKLTNITLVLFSLQICKALVYLEGINMVHRDIAVRNVLVATADCVKLGDFGLSRYIEDEEYYKASVTRLPIKWMAPESINFRRFTTASDVWMFAVCIWEILSQGQQPFFWLENRDVINQLEQGIRLPKPDNCPPALYSLMTRCWAYDPRDRPSFTELVVKISDVHRMEKEQEVERERDRQRSTKFFDTKINFNEPPPKPCRMKPGGRFGNGIGLHIQLNEALCASSPDLASPCDYTTPVDSMSNSLVVPMISPRRRSMGEGELMVEPSSKEDAQRLWQMERQRMQETMRHQKQQMMEDNKWLTKEERLLGPMVQEGTTNPPLPEPETGHAPPDKPLHLTGPKAQDAPTAQVAPTAQARPTAELDRSDDKVYQAVMELVQVVVQLKNDVNTLQPEEYITVIKSVGLTLRSLIRSVDDILPTLHKSIRTEIEGTQKLLNNDMSELISKMRLAQQNAITSLKEECKKQMLTAAHNLAMDGKNLLDAVDQARVRANLAKPKPETP</sequence>
<keyword evidence="13" id="KW-0965">Cell junction</keyword>
<dbReference type="Gene3D" id="1.20.120.330">
    <property type="entry name" value="Nucleotidyltransferases domain 2"/>
    <property type="match status" value="1"/>
</dbReference>
<keyword evidence="14" id="KW-0472">Membrane</keyword>
<dbReference type="FunCoup" id="A0A674B8G2">
    <property type="interactions" value="673"/>
</dbReference>
<dbReference type="InterPro" id="IPR011993">
    <property type="entry name" value="PH-like_dom_sf"/>
</dbReference>
<dbReference type="Pfam" id="PF07714">
    <property type="entry name" value="PK_Tyr_Ser-Thr"/>
    <property type="match status" value="1"/>
</dbReference>
<keyword evidence="7" id="KW-0963">Cytoplasm</keyword>
<evidence type="ECO:0000313" key="24">
    <source>
        <dbReference type="Proteomes" id="UP000472277"/>
    </source>
</evidence>
<dbReference type="PANTHER" id="PTHR46221">
    <property type="entry name" value="FERM AND PDZ DOMAIN-CONTAINING PROTEIN FAMILY MEMBER"/>
    <property type="match status" value="1"/>
</dbReference>
<dbReference type="PANTHER" id="PTHR46221:SF11">
    <property type="entry name" value="NON-SPECIFIC PROTEIN-TYROSINE KINASE"/>
    <property type="match status" value="1"/>
</dbReference>
<evidence type="ECO:0000259" key="21">
    <source>
        <dbReference type="PROSITE" id="PS50011"/>
    </source>
</evidence>
<dbReference type="FunFam" id="1.20.80.10:FF:000004">
    <property type="entry name" value="Protein-tyrosine kinase 2-beta isoform 1"/>
    <property type="match status" value="1"/>
</dbReference>
<evidence type="ECO:0000256" key="18">
    <source>
        <dbReference type="ARBA" id="ARBA00061333"/>
    </source>
</evidence>
<dbReference type="PROSITE" id="PS00109">
    <property type="entry name" value="PROTEIN_KINASE_TYR"/>
    <property type="match status" value="1"/>
</dbReference>
<evidence type="ECO:0000256" key="9">
    <source>
        <dbReference type="ARBA" id="ARBA00022679"/>
    </source>
</evidence>
<dbReference type="InterPro" id="IPR019749">
    <property type="entry name" value="Band_41_domain"/>
</dbReference>
<evidence type="ECO:0000256" key="17">
    <source>
        <dbReference type="ARBA" id="ARBA00051245"/>
    </source>
</evidence>
<reference evidence="23" key="1">
    <citation type="submission" date="2025-08" db="UniProtKB">
        <authorList>
            <consortium name="Ensembl"/>
        </authorList>
    </citation>
    <scope>IDENTIFICATION</scope>
</reference>
<keyword evidence="11" id="KW-0418">Kinase</keyword>
<dbReference type="InterPro" id="IPR008266">
    <property type="entry name" value="Tyr_kinase_AS"/>
</dbReference>
<evidence type="ECO:0000256" key="5">
    <source>
        <dbReference type="ARBA" id="ARBA00011903"/>
    </source>
</evidence>
<dbReference type="InterPro" id="IPR041784">
    <property type="entry name" value="FAK1/PYK2_FERM_C"/>
</dbReference>
<dbReference type="KEGG" id="stru:115175167"/>
<dbReference type="Gene3D" id="1.20.80.10">
    <property type="match status" value="1"/>
</dbReference>
<dbReference type="GO" id="GO:0005737">
    <property type="term" value="C:cytoplasm"/>
    <property type="evidence" value="ECO:0007669"/>
    <property type="project" value="UniProtKB-SubCell"/>
</dbReference>
<reference evidence="23" key="2">
    <citation type="submission" date="2025-09" db="UniProtKB">
        <authorList>
            <consortium name="Ensembl"/>
        </authorList>
    </citation>
    <scope>IDENTIFICATION</scope>
</reference>
<comment type="similarity">
    <text evidence="18">Belongs to the protein kinase superfamily. Tyr protein kinase family. Fes/fps subfamily.</text>
</comment>
<name>A0A674B8G2_SALTR</name>
<dbReference type="Gene3D" id="3.10.20.90">
    <property type="entry name" value="Phosphatidylinositol 3-kinase Catalytic Subunit, Chain A, domain 1"/>
    <property type="match status" value="1"/>
</dbReference>
<dbReference type="InterPro" id="IPR014352">
    <property type="entry name" value="FERM/acyl-CoA-bd_prot_sf"/>
</dbReference>
<feature type="region of interest" description="Disordered" evidence="20">
    <location>
        <begin position="822"/>
        <end position="874"/>
    </location>
</feature>
<dbReference type="PROSITE" id="PS00107">
    <property type="entry name" value="PROTEIN_KINASE_ATP"/>
    <property type="match status" value="1"/>
</dbReference>
<dbReference type="GO" id="GO:0042995">
    <property type="term" value="C:cell projection"/>
    <property type="evidence" value="ECO:0007669"/>
    <property type="project" value="UniProtKB-SubCell"/>
</dbReference>
<evidence type="ECO:0000256" key="4">
    <source>
        <dbReference type="ARBA" id="ARBA00004496"/>
    </source>
</evidence>
<dbReference type="InterPro" id="IPR001245">
    <property type="entry name" value="Ser-Thr/Tyr_kinase_cat_dom"/>
</dbReference>
<dbReference type="Gene3D" id="3.30.200.20">
    <property type="entry name" value="Phosphorylase Kinase, domain 1"/>
    <property type="match status" value="1"/>
</dbReference>
<protein>
    <recommendedName>
        <fullName evidence="5">non-specific protein-tyrosine kinase</fullName>
        <ecNumber evidence="5">2.7.10.2</ecNumber>
    </recommendedName>
</protein>
<dbReference type="InterPro" id="IPR000719">
    <property type="entry name" value="Prot_kinase_dom"/>
</dbReference>
<dbReference type="FunFam" id="1.10.510.10:FF:001212">
    <property type="entry name" value="Protein tyrosine kinase 2 beta, b"/>
    <property type="match status" value="1"/>
</dbReference>